<reference evidence="1 2" key="1">
    <citation type="submission" date="2021-05" db="EMBL/GenBank/DDBJ databases">
        <title>Genome Assembly of Synthetic Allotetraploid Brassica napus Reveals Homoeologous Exchanges between Subgenomes.</title>
        <authorList>
            <person name="Davis J.T."/>
        </authorList>
    </citation>
    <scope>NUCLEOTIDE SEQUENCE [LARGE SCALE GENOMIC DNA]</scope>
    <source>
        <strain evidence="2">cv. Da-Ae</strain>
        <tissue evidence="1">Seedling</tissue>
    </source>
</reference>
<sequence>MLFRVNLRKTTVYTCSFAWPGNTATFDILELIEMIIRKQSWCFAANVLGASTSQHHVGINVMEAKLIVFHGFLN</sequence>
<comment type="caution">
    <text evidence="1">The sequence shown here is derived from an EMBL/GenBank/DDBJ whole genome shotgun (WGS) entry which is preliminary data.</text>
</comment>
<name>A0ABQ7X5V0_BRANA</name>
<accession>A0ABQ7X5V0</accession>
<dbReference type="Proteomes" id="UP000824890">
    <property type="component" value="Unassembled WGS sequence"/>
</dbReference>
<keyword evidence="2" id="KW-1185">Reference proteome</keyword>
<dbReference type="EMBL" id="JAGKQM010001822">
    <property type="protein sequence ID" value="KAH0851208.1"/>
    <property type="molecule type" value="Genomic_DNA"/>
</dbReference>
<evidence type="ECO:0000313" key="2">
    <source>
        <dbReference type="Proteomes" id="UP000824890"/>
    </source>
</evidence>
<protein>
    <submittedName>
        <fullName evidence="1">Uncharacterized protein</fullName>
    </submittedName>
</protein>
<organism evidence="1 2">
    <name type="scientific">Brassica napus</name>
    <name type="common">Rape</name>
    <dbReference type="NCBI Taxonomy" id="3708"/>
    <lineage>
        <taxon>Eukaryota</taxon>
        <taxon>Viridiplantae</taxon>
        <taxon>Streptophyta</taxon>
        <taxon>Embryophyta</taxon>
        <taxon>Tracheophyta</taxon>
        <taxon>Spermatophyta</taxon>
        <taxon>Magnoliopsida</taxon>
        <taxon>eudicotyledons</taxon>
        <taxon>Gunneridae</taxon>
        <taxon>Pentapetalae</taxon>
        <taxon>rosids</taxon>
        <taxon>malvids</taxon>
        <taxon>Brassicales</taxon>
        <taxon>Brassicaceae</taxon>
        <taxon>Brassiceae</taxon>
        <taxon>Brassica</taxon>
    </lineage>
</organism>
<evidence type="ECO:0000313" key="1">
    <source>
        <dbReference type="EMBL" id="KAH0851208.1"/>
    </source>
</evidence>
<proteinExistence type="predicted"/>
<gene>
    <name evidence="1" type="ORF">HID58_094918</name>
</gene>